<feature type="binding site" evidence="1">
    <location>
        <position position="165"/>
    </location>
    <ligand>
        <name>S-adenosyl-L-methionine</name>
        <dbReference type="ChEBI" id="CHEBI:59789"/>
    </ligand>
</feature>
<feature type="site" description="Interaction with substrate rRNA" evidence="1">
    <location>
        <position position="3"/>
    </location>
</feature>
<dbReference type="EMBL" id="QKVK01000001">
    <property type="protein sequence ID" value="PZF78378.1"/>
    <property type="molecule type" value="Genomic_DNA"/>
</dbReference>
<dbReference type="GO" id="GO:0070475">
    <property type="term" value="P:rRNA base methylation"/>
    <property type="evidence" value="ECO:0007669"/>
    <property type="project" value="UniProtKB-UniRule"/>
</dbReference>
<dbReference type="SUPFAM" id="SSF53335">
    <property type="entry name" value="S-adenosyl-L-methionine-dependent methyltransferases"/>
    <property type="match status" value="1"/>
</dbReference>
<feature type="active site" description="Proton acceptor" evidence="1">
    <location>
        <position position="165"/>
    </location>
</feature>
<dbReference type="InterPro" id="IPR007473">
    <property type="entry name" value="RlmJ"/>
</dbReference>
<dbReference type="Gene3D" id="3.40.50.150">
    <property type="entry name" value="Vaccinia Virus protein VP39"/>
    <property type="match status" value="1"/>
</dbReference>
<reference evidence="3" key="1">
    <citation type="submission" date="2018-06" db="EMBL/GenBank/DDBJ databases">
        <title>Aestuariibacter litoralis strain KCTC 52945T.</title>
        <authorList>
            <person name="Li X."/>
            <person name="Salam N."/>
            <person name="Li J.-L."/>
            <person name="Chen Y.-M."/>
            <person name="Yang Z.-W."/>
            <person name="Zhang L.-Y."/>
            <person name="Han M.-X."/>
            <person name="Xiao M."/>
            <person name="Li W.-J."/>
        </authorList>
    </citation>
    <scope>NUCLEOTIDE SEQUENCE [LARGE SCALE GENOMIC DNA]</scope>
    <source>
        <strain evidence="3">KCTC 52945</strain>
    </source>
</reference>
<feature type="binding site" evidence="1">
    <location>
        <position position="18"/>
    </location>
    <ligand>
        <name>S-adenosyl-L-methionine</name>
        <dbReference type="ChEBI" id="CHEBI:59789"/>
    </ligand>
</feature>
<protein>
    <recommendedName>
        <fullName evidence="1">Ribosomal RNA large subunit methyltransferase J</fullName>
        <ecNumber evidence="1">2.1.1.266</ecNumber>
    </recommendedName>
    <alternativeName>
        <fullName evidence="1">23S rRNA (adenine(2030)-N6)-methyltransferase</fullName>
    </alternativeName>
    <alternativeName>
        <fullName evidence="1">23S rRNA m6A2030 methyltransferase</fullName>
    </alternativeName>
</protein>
<accession>A0A2W2BDU3</accession>
<comment type="similarity">
    <text evidence="1">Belongs to the RlmJ family.</text>
</comment>
<dbReference type="GO" id="GO:0005829">
    <property type="term" value="C:cytosol"/>
    <property type="evidence" value="ECO:0007669"/>
    <property type="project" value="TreeGrafter"/>
</dbReference>
<feature type="binding site" evidence="1">
    <location>
        <position position="119"/>
    </location>
    <ligand>
        <name>S-adenosyl-L-methionine</name>
        <dbReference type="ChEBI" id="CHEBI:59789"/>
    </ligand>
</feature>
<comment type="subunit">
    <text evidence="1">Monomer.</text>
</comment>
<keyword evidence="1" id="KW-0698">rRNA processing</keyword>
<dbReference type="PANTHER" id="PTHR37426">
    <property type="entry name" value="RIBOSOMAL RNA LARGE SUBUNIT METHYLTRANSFERASE J"/>
    <property type="match status" value="1"/>
</dbReference>
<dbReference type="GO" id="GO:0036307">
    <property type="term" value="F:23S rRNA (adenine(2030)-N(6))-methyltransferase activity"/>
    <property type="evidence" value="ECO:0007669"/>
    <property type="project" value="UniProtKB-UniRule"/>
</dbReference>
<dbReference type="HAMAP" id="MF_00934">
    <property type="entry name" value="23SrRNA_methyltr_J"/>
    <property type="match status" value="1"/>
</dbReference>
<keyword evidence="1" id="KW-0694">RNA-binding</keyword>
<keyword evidence="3" id="KW-1185">Reference proteome</keyword>
<keyword evidence="1 2" id="KW-0489">Methyltransferase</keyword>
<sequence length="282" mass="31001">MNYRHAYHAGNHADVLKHAVLARLMVHMAKKDKPFRVIDAHAGIGLYDLSGIEAGKTGEWEGGVGKLADPFDAEVEALLTPYREVIAALNPAGGLRHYPGSPELALRLMRPQDRLIANELHPQDAIALEREYLRDPRCDVTSMDAETCLKAKLPPPERRGLILIDPPYEVKNEAEKTVRMLGHGIRRFLQGVFVVWYPLKADATAETILAGIREIGLPGTLKVELRVREAFGAGGLAGSGLAILNAPWKLDRELEILVPALAQRLGLGNWGKGEVSWINKPT</sequence>
<dbReference type="AlphaFoldDB" id="A0A2W2BDU3"/>
<dbReference type="RefSeq" id="WP_111195705.1">
    <property type="nucleotide sequence ID" value="NZ_QKVK01000001.1"/>
</dbReference>
<keyword evidence="1" id="KW-0949">S-adenosyl-L-methionine</keyword>
<name>A0A2W2BDU3_9HYPH</name>
<comment type="function">
    <text evidence="1">Specifically methylates the adenine in position 2030 of 23S rRNA.</text>
</comment>
<feature type="binding site" evidence="1">
    <location>
        <begin position="144"/>
        <end position="145"/>
    </location>
    <ligand>
        <name>S-adenosyl-L-methionine</name>
        <dbReference type="ChEBI" id="CHEBI:59789"/>
    </ligand>
</feature>
<dbReference type="Pfam" id="PF04378">
    <property type="entry name" value="RsmJ"/>
    <property type="match status" value="1"/>
</dbReference>
<feature type="binding site" evidence="1">
    <location>
        <position position="41"/>
    </location>
    <ligand>
        <name>S-adenosyl-L-methionine</name>
        <dbReference type="ChEBI" id="CHEBI:59789"/>
    </ligand>
</feature>
<dbReference type="Proteomes" id="UP000248795">
    <property type="component" value="Unassembled WGS sequence"/>
</dbReference>
<evidence type="ECO:0000313" key="3">
    <source>
        <dbReference type="Proteomes" id="UP000248795"/>
    </source>
</evidence>
<dbReference type="GO" id="GO:0003723">
    <property type="term" value="F:RNA binding"/>
    <property type="evidence" value="ECO:0007669"/>
    <property type="project" value="UniProtKB-UniRule"/>
</dbReference>
<dbReference type="PANTHER" id="PTHR37426:SF1">
    <property type="entry name" value="RIBOSOMAL RNA LARGE SUBUNIT METHYLTRANSFERASE J"/>
    <property type="match status" value="1"/>
</dbReference>
<comment type="catalytic activity">
    <reaction evidence="1">
        <text>adenosine(2030) in 23S rRNA + S-adenosyl-L-methionine = N(6)-methyladenosine(2030) in 23S rRNA + S-adenosyl-L-homocysteine + H(+)</text>
        <dbReference type="Rhea" id="RHEA:43736"/>
        <dbReference type="Rhea" id="RHEA-COMP:10668"/>
        <dbReference type="Rhea" id="RHEA-COMP:10669"/>
        <dbReference type="ChEBI" id="CHEBI:15378"/>
        <dbReference type="ChEBI" id="CHEBI:57856"/>
        <dbReference type="ChEBI" id="CHEBI:59789"/>
        <dbReference type="ChEBI" id="CHEBI:74411"/>
        <dbReference type="ChEBI" id="CHEBI:74449"/>
        <dbReference type="EC" id="2.1.1.266"/>
    </reaction>
</comment>
<evidence type="ECO:0000313" key="2">
    <source>
        <dbReference type="EMBL" id="PZF78378.1"/>
    </source>
</evidence>
<organism evidence="2 3">
    <name type="scientific">Aestuariivirga litoralis</name>
    <dbReference type="NCBI Taxonomy" id="2650924"/>
    <lineage>
        <taxon>Bacteria</taxon>
        <taxon>Pseudomonadati</taxon>
        <taxon>Pseudomonadota</taxon>
        <taxon>Alphaproteobacteria</taxon>
        <taxon>Hyphomicrobiales</taxon>
        <taxon>Aestuariivirgaceae</taxon>
        <taxon>Aestuariivirga</taxon>
    </lineage>
</organism>
<keyword evidence="1 2" id="KW-0808">Transferase</keyword>
<comment type="caution">
    <text evidence="2">The sequence shown here is derived from an EMBL/GenBank/DDBJ whole genome shotgun (WGS) entry which is preliminary data.</text>
</comment>
<gene>
    <name evidence="1" type="primary">rlmJ</name>
    <name evidence="2" type="ORF">DK847_00715</name>
</gene>
<dbReference type="EC" id="2.1.1.266" evidence="1"/>
<feature type="binding site" evidence="1">
    <location>
        <position position="101"/>
    </location>
    <ligand>
        <name>S-adenosyl-L-methionine</name>
        <dbReference type="ChEBI" id="CHEBI:59789"/>
    </ligand>
</feature>
<proteinExistence type="inferred from homology"/>
<dbReference type="InterPro" id="IPR029063">
    <property type="entry name" value="SAM-dependent_MTases_sf"/>
</dbReference>
<evidence type="ECO:0000256" key="1">
    <source>
        <dbReference type="HAMAP-Rule" id="MF_00934"/>
    </source>
</evidence>